<dbReference type="OrthoDB" id="3366231at2759"/>
<keyword evidence="2" id="KW-1185">Reference proteome</keyword>
<organism evidence="1 2">
    <name type="scientific">Coprinopsis cinerea (strain Okayama-7 / 130 / ATCC MYA-4618 / FGSC 9003)</name>
    <name type="common">Inky cap fungus</name>
    <name type="synonym">Hormographiella aspergillata</name>
    <dbReference type="NCBI Taxonomy" id="240176"/>
    <lineage>
        <taxon>Eukaryota</taxon>
        <taxon>Fungi</taxon>
        <taxon>Dikarya</taxon>
        <taxon>Basidiomycota</taxon>
        <taxon>Agaricomycotina</taxon>
        <taxon>Agaricomycetes</taxon>
        <taxon>Agaricomycetidae</taxon>
        <taxon>Agaricales</taxon>
        <taxon>Agaricineae</taxon>
        <taxon>Psathyrellaceae</taxon>
        <taxon>Coprinopsis</taxon>
    </lineage>
</organism>
<dbReference type="HOGENOM" id="CLU_160877_0_0_1"/>
<reference evidence="1 2" key="1">
    <citation type="journal article" date="2010" name="Proc. Natl. Acad. Sci. U.S.A.">
        <title>Insights into evolution of multicellular fungi from the assembled chromosomes of the mushroom Coprinopsis cinerea (Coprinus cinereus).</title>
        <authorList>
            <person name="Stajich J.E."/>
            <person name="Wilke S.K."/>
            <person name="Ahren D."/>
            <person name="Au C.H."/>
            <person name="Birren B.W."/>
            <person name="Borodovsky M."/>
            <person name="Burns C."/>
            <person name="Canback B."/>
            <person name="Casselton L.A."/>
            <person name="Cheng C.K."/>
            <person name="Deng J."/>
            <person name="Dietrich F.S."/>
            <person name="Fargo D.C."/>
            <person name="Farman M.L."/>
            <person name="Gathman A.C."/>
            <person name="Goldberg J."/>
            <person name="Guigo R."/>
            <person name="Hoegger P.J."/>
            <person name="Hooker J.B."/>
            <person name="Huggins A."/>
            <person name="James T.Y."/>
            <person name="Kamada T."/>
            <person name="Kilaru S."/>
            <person name="Kodira C."/>
            <person name="Kues U."/>
            <person name="Kupfer D."/>
            <person name="Kwan H.S."/>
            <person name="Lomsadze A."/>
            <person name="Li W."/>
            <person name="Lilly W.W."/>
            <person name="Ma L.J."/>
            <person name="Mackey A.J."/>
            <person name="Manning G."/>
            <person name="Martin F."/>
            <person name="Muraguchi H."/>
            <person name="Natvig D.O."/>
            <person name="Palmerini H."/>
            <person name="Ramesh M.A."/>
            <person name="Rehmeyer C.J."/>
            <person name="Roe B.A."/>
            <person name="Shenoy N."/>
            <person name="Stanke M."/>
            <person name="Ter-Hovhannisyan V."/>
            <person name="Tunlid A."/>
            <person name="Velagapudi R."/>
            <person name="Vision T.J."/>
            <person name="Zeng Q."/>
            <person name="Zolan M.E."/>
            <person name="Pukkila P.J."/>
        </authorList>
    </citation>
    <scope>NUCLEOTIDE SEQUENCE [LARGE SCALE GENOMIC DNA]</scope>
    <source>
        <strain evidence="2">Okayama-7 / 130 / ATCC MYA-4618 / FGSC 9003</strain>
    </source>
</reference>
<name>A8NBG1_COPC7</name>
<sequence length="107" mass="11997">MSQQRPPMQWGAVRNGRRHECPYCKVILLTGEIPGFCCGTRGSRLQDVPPLPPLPDEFNIFLNHPQISKVSRALNLIFSFASLETTHDFPSYSGSAMFAIQGKIIHK</sequence>
<dbReference type="eggNOG" id="KOG0987">
    <property type="taxonomic scope" value="Eukaryota"/>
</dbReference>
<dbReference type="EMBL" id="AACS02000009">
    <property type="protein sequence ID" value="EAU89532.2"/>
    <property type="molecule type" value="Genomic_DNA"/>
</dbReference>
<gene>
    <name evidence="1" type="ORF">CC1G_02421</name>
</gene>
<dbReference type="KEGG" id="cci:CC1G_02421"/>
<dbReference type="VEuPathDB" id="FungiDB:CC1G_02421"/>
<evidence type="ECO:0000313" key="2">
    <source>
        <dbReference type="Proteomes" id="UP000001861"/>
    </source>
</evidence>
<accession>A8NBG1</accession>
<dbReference type="OMA" id="THGGMFA"/>
<dbReference type="GeneID" id="6008643"/>
<evidence type="ECO:0000313" key="1">
    <source>
        <dbReference type="EMBL" id="EAU89532.2"/>
    </source>
</evidence>
<proteinExistence type="predicted"/>
<dbReference type="InParanoid" id="A8NBG1"/>
<dbReference type="Proteomes" id="UP000001861">
    <property type="component" value="Unassembled WGS sequence"/>
</dbReference>
<dbReference type="AlphaFoldDB" id="A8NBG1"/>
<protein>
    <submittedName>
        <fullName evidence="1">Uncharacterized protein</fullName>
    </submittedName>
</protein>
<comment type="caution">
    <text evidence="1">The sequence shown here is derived from an EMBL/GenBank/DDBJ whole genome shotgun (WGS) entry which is preliminary data.</text>
</comment>
<dbReference type="RefSeq" id="XP_001832159.2">
    <property type="nucleotide sequence ID" value="XM_001832107.2"/>
</dbReference>